<proteinExistence type="predicted"/>
<protein>
    <submittedName>
        <fullName evidence="1">Uncharacterized protein</fullName>
    </submittedName>
</protein>
<gene>
    <name evidence="1" type="ORF">TWF718_005589</name>
</gene>
<dbReference type="EMBL" id="JAVHNR010000003">
    <property type="protein sequence ID" value="KAK6347759.1"/>
    <property type="molecule type" value="Genomic_DNA"/>
</dbReference>
<dbReference type="AlphaFoldDB" id="A0AAN8MVE5"/>
<reference evidence="1 2" key="1">
    <citation type="submission" date="2019-10" db="EMBL/GenBank/DDBJ databases">
        <authorList>
            <person name="Palmer J.M."/>
        </authorList>
    </citation>
    <scope>NUCLEOTIDE SEQUENCE [LARGE SCALE GENOMIC DNA]</scope>
    <source>
        <strain evidence="1 2">TWF718</strain>
    </source>
</reference>
<sequence length="119" mass="12948">MMPAIITPRSSAENYLSPSSKTLVAPMNSPACKPPSVLIFSAWFEVIRSSSSMSDRFAWSCANWPCRCVYCRVLYDDDDDDDDDGPEPPAGIPAAVEPEDIPIFINGRSSVVIVGGYGR</sequence>
<dbReference type="Proteomes" id="UP001313282">
    <property type="component" value="Unassembled WGS sequence"/>
</dbReference>
<evidence type="ECO:0000313" key="1">
    <source>
        <dbReference type="EMBL" id="KAK6347759.1"/>
    </source>
</evidence>
<organism evidence="1 2">
    <name type="scientific">Orbilia javanica</name>
    <dbReference type="NCBI Taxonomy" id="47235"/>
    <lineage>
        <taxon>Eukaryota</taxon>
        <taxon>Fungi</taxon>
        <taxon>Dikarya</taxon>
        <taxon>Ascomycota</taxon>
        <taxon>Pezizomycotina</taxon>
        <taxon>Orbiliomycetes</taxon>
        <taxon>Orbiliales</taxon>
        <taxon>Orbiliaceae</taxon>
        <taxon>Orbilia</taxon>
    </lineage>
</organism>
<name>A0AAN8MVE5_9PEZI</name>
<keyword evidence="2" id="KW-1185">Reference proteome</keyword>
<evidence type="ECO:0000313" key="2">
    <source>
        <dbReference type="Proteomes" id="UP001313282"/>
    </source>
</evidence>
<comment type="caution">
    <text evidence="1">The sequence shown here is derived from an EMBL/GenBank/DDBJ whole genome shotgun (WGS) entry which is preliminary data.</text>
</comment>
<accession>A0AAN8MVE5</accession>